<evidence type="ECO:0000256" key="1">
    <source>
        <dbReference type="SAM" id="MobiDB-lite"/>
    </source>
</evidence>
<evidence type="ECO:0000313" key="3">
    <source>
        <dbReference type="EMBL" id="BAX63773.1"/>
    </source>
</evidence>
<dbReference type="InterPro" id="IPR036684">
    <property type="entry name" value="Ca_lectin_sf"/>
</dbReference>
<reference evidence="3 4" key="1">
    <citation type="journal article" date="2017" name="Genome Announc.">
        <title>Complete Genome Sequence of Burkholderia stabilis FERMP-21014.</title>
        <authorList>
            <person name="Konishi K."/>
            <person name="Kumagai T."/>
            <person name="Sakasegawa S."/>
            <person name="Tamura T."/>
        </authorList>
    </citation>
    <scope>NUCLEOTIDE SEQUENCE [LARGE SCALE GENOMIC DNA]</scope>
    <source>
        <strain evidence="3 4">FERMP-21014</strain>
    </source>
</reference>
<proteinExistence type="predicted"/>
<dbReference type="SUPFAM" id="SSF82026">
    <property type="entry name" value="Calcium-mediated lectin"/>
    <property type="match status" value="1"/>
</dbReference>
<evidence type="ECO:0000259" key="2">
    <source>
        <dbReference type="Pfam" id="PF07472"/>
    </source>
</evidence>
<dbReference type="AlphaFoldDB" id="A0A1Y1BUU2"/>
<dbReference type="InterPro" id="IPR038712">
    <property type="entry name" value="PixA-like_sf"/>
</dbReference>
<name>A0A1Y1BUU2_9BURK</name>
<dbReference type="RefSeq" id="WP_096476120.1">
    <property type="nucleotide sequence ID" value="NZ_AP018113.1"/>
</dbReference>
<dbReference type="EMBL" id="AP018113">
    <property type="protein sequence ID" value="BAX63773.1"/>
    <property type="molecule type" value="Genomic_DNA"/>
</dbReference>
<dbReference type="Pfam" id="PF12306">
    <property type="entry name" value="PixA"/>
    <property type="match status" value="1"/>
</dbReference>
<dbReference type="Pfam" id="PF07472">
    <property type="entry name" value="PA-IIL"/>
    <property type="match status" value="1"/>
</dbReference>
<gene>
    <name evidence="3" type="ORF">BSFP_066460</name>
</gene>
<dbReference type="InterPro" id="IPR010907">
    <property type="entry name" value="Ca-mediated_lectin"/>
</dbReference>
<dbReference type="Proteomes" id="UP000218432">
    <property type="component" value="Chromosome 3"/>
</dbReference>
<dbReference type="Gene3D" id="2.60.40.3910">
    <property type="entry name" value="Inclusion body protein"/>
    <property type="match status" value="1"/>
</dbReference>
<feature type="region of interest" description="Disordered" evidence="1">
    <location>
        <begin position="168"/>
        <end position="187"/>
    </location>
</feature>
<sequence length="296" mass="31755">MSGLRCDVLAIVDAVTLLSAYPDASWNADTPTVIDGRHIYVVSPGDTGQLGHNDSRLFAGLSPGDQLRLRETALALRAEVSVLFVRFALKDAGIVAPIEPEVRDATTPVPNADDLLHPPCRPMKDHYWRSDVLAAGTTTCTADFAVLDRDGAVLAYFRWETSVEIAGSRPDTKQPGFKPSSDRNGNFNLPPNTGFKATFYANAADRQDLKLFIDDAPEPAASFVGNGNDGVRQFTLNSKGGKIRIDASANGRKSATDARLAPLSAGDQAWLGWLGAEDGADGDYNDGIVILQWPIT</sequence>
<evidence type="ECO:0000313" key="4">
    <source>
        <dbReference type="Proteomes" id="UP000218432"/>
    </source>
</evidence>
<accession>A0A1Y1BUU2</accession>
<dbReference type="Gene3D" id="2.60.120.400">
    <property type="entry name" value="Calcium-mediated lectin"/>
    <property type="match status" value="1"/>
</dbReference>
<protein>
    <submittedName>
        <fullName evidence="3">Inclusion body protein</fullName>
    </submittedName>
</protein>
<dbReference type="InterPro" id="IPR021087">
    <property type="entry name" value="Uncharacterised_PixA/AidA"/>
</dbReference>
<feature type="domain" description="Calcium-mediated lectin" evidence="2">
    <location>
        <begin position="187"/>
        <end position="295"/>
    </location>
</feature>
<organism evidence="3 4">
    <name type="scientific">Burkholderia stabilis</name>
    <dbReference type="NCBI Taxonomy" id="95485"/>
    <lineage>
        <taxon>Bacteria</taxon>
        <taxon>Pseudomonadati</taxon>
        <taxon>Pseudomonadota</taxon>
        <taxon>Betaproteobacteria</taxon>
        <taxon>Burkholderiales</taxon>
        <taxon>Burkholderiaceae</taxon>
        <taxon>Burkholderia</taxon>
        <taxon>Burkholderia cepacia complex</taxon>
    </lineage>
</organism>